<keyword evidence="2" id="KW-0472">Membrane</keyword>
<dbReference type="AlphaFoldDB" id="A0A3G1B4R7"/>
<dbReference type="Proteomes" id="UP000266745">
    <property type="component" value="Chromosome"/>
</dbReference>
<evidence type="ECO:0000313" key="4">
    <source>
        <dbReference type="Proteomes" id="UP000266745"/>
    </source>
</evidence>
<dbReference type="Pfam" id="PF09826">
    <property type="entry name" value="Beta_propel"/>
    <property type="match status" value="1"/>
</dbReference>
<feature type="transmembrane region" description="Helical" evidence="2">
    <location>
        <begin position="5"/>
        <end position="26"/>
    </location>
</feature>
<sequence length="736" mass="83477">MNSKIFIAVVAAIAVVGSFGMFLAMMSTSSSPPTPYIVPPNAFDDTLPISVEGSQELKKFSSYEELKNYLQTTQIAQDQYYRDFGPGHFREGESVALDRTVSPVPWNSGEEMPSPAAEPSSDGVKTGSSPPGYSTTNVQVKNVDEPDFIKNDDKYAYIVSGDKLTIIEAYPAESAKIVLKVGLDIPQGQSLQNIFLNKDRLVIFYQSFQEADYIPEYGFAPSKIYSNLTHIVVMDVSDKQNAKILKDYSVNGYYHNARMIGNIVYLISIAEVNHYQPILPLIREDAKIIANPDVFYFDNPEQYYNFNTVTALDIFEDKLNSETFMMGGAGTIYMSEDNLYITYQKNLPYRYYQVQEKNRFFNAIVPVLPSQTQQKIKEITSDSSLNESQKWNQVSDLLQNTYNTMPQSEKSKLFEKIQSAINEYELKIQQESLKTVIHKIALNSGQLKYFAKGEVPGRLLNQFSMDESGNRFRIATTSEYYGHRTILHNNVYVLDENLSRVGALEQIAKDENIYSARFMGDRLYLVTFQRVDPFFVIDLSTDTPKILGELKIPGFSQYLHPYDENHVIGIGRDTKENQWGGVQTEGVKIALFDVTDVSKPSSVDVEIIGKQGTDSEVLSDHKAMLFDKQKGILSIPISNYDYNPQPYVDGRYVEPKTWRGFYVFGVDSSGFTLKGKIEHSNSTGYEYYGYGSRSFYIDDTLYTVSSNLMKMNAISDLHEINQLKFRDDGKLVQYID</sequence>
<evidence type="ECO:0000313" key="3">
    <source>
        <dbReference type="EMBL" id="AJZ75958.1"/>
    </source>
</evidence>
<dbReference type="STRING" id="1603555.SU86_005805"/>
<reference evidence="3 4" key="1">
    <citation type="journal article" date="2016" name="Sci. Rep.">
        <title>A novel ammonia-oxidizing archaeon from wastewater treatment plant: Its enrichment, physiological and genomic characteristics.</title>
        <authorList>
            <person name="Li Y."/>
            <person name="Ding K."/>
            <person name="Wen X."/>
            <person name="Zhang B."/>
            <person name="Shen B."/>
            <person name="Yang Y."/>
        </authorList>
    </citation>
    <scope>NUCLEOTIDE SEQUENCE [LARGE SCALE GENOMIC DNA]</scope>
    <source>
        <strain evidence="3 4">SAT1</strain>
    </source>
</reference>
<keyword evidence="2" id="KW-0812">Transmembrane</keyword>
<dbReference type="RefSeq" id="WP_048188827.1">
    <property type="nucleotide sequence ID" value="NZ_CP011097.1"/>
</dbReference>
<evidence type="ECO:0008006" key="5">
    <source>
        <dbReference type="Google" id="ProtNLM"/>
    </source>
</evidence>
<dbReference type="GeneID" id="24875913"/>
<feature type="region of interest" description="Disordered" evidence="1">
    <location>
        <begin position="102"/>
        <end position="140"/>
    </location>
</feature>
<keyword evidence="4" id="KW-1185">Reference proteome</keyword>
<evidence type="ECO:0000256" key="1">
    <source>
        <dbReference type="SAM" id="MobiDB-lite"/>
    </source>
</evidence>
<name>A0A3G1B4R7_9ARCH</name>
<gene>
    <name evidence="3" type="ORF">SU86_005805</name>
</gene>
<protein>
    <recommendedName>
        <fullName evidence="5">Copper amine oxidase</fullName>
    </recommendedName>
</protein>
<organism evidence="3 4">
    <name type="scientific">Candidatus Nitrosotenuis cloacae</name>
    <dbReference type="NCBI Taxonomy" id="1603555"/>
    <lineage>
        <taxon>Archaea</taxon>
        <taxon>Nitrososphaerota</taxon>
        <taxon>Candidatus Nitrosotenuis</taxon>
    </lineage>
</organism>
<accession>A0A3G1B4R7</accession>
<feature type="compositionally biased region" description="Polar residues" evidence="1">
    <location>
        <begin position="126"/>
        <end position="140"/>
    </location>
</feature>
<evidence type="ECO:0000256" key="2">
    <source>
        <dbReference type="SAM" id="Phobius"/>
    </source>
</evidence>
<dbReference type="InterPro" id="IPR019198">
    <property type="entry name" value="Beta_propeller_containing"/>
</dbReference>
<proteinExistence type="predicted"/>
<dbReference type="KEGG" id="tah:SU86_005805"/>
<keyword evidence="2" id="KW-1133">Transmembrane helix</keyword>
<dbReference type="EMBL" id="CP011097">
    <property type="protein sequence ID" value="AJZ75958.1"/>
    <property type="molecule type" value="Genomic_DNA"/>
</dbReference>